<dbReference type="InterPro" id="IPR003399">
    <property type="entry name" value="Mce/MlaD"/>
</dbReference>
<accession>A0A157R0T1</accession>
<evidence type="ECO:0000256" key="1">
    <source>
        <dbReference type="SAM" id="MobiDB-lite"/>
    </source>
</evidence>
<dbReference type="EMBL" id="FKBS01000025">
    <property type="protein sequence ID" value="SAI51703.1"/>
    <property type="molecule type" value="Genomic_DNA"/>
</dbReference>
<dbReference type="PANTHER" id="PTHR36698">
    <property type="entry name" value="BLL5892 PROTEIN"/>
    <property type="match status" value="1"/>
</dbReference>
<name>A0A157R0T1_9BORD</name>
<feature type="compositionally biased region" description="Gly residues" evidence="1">
    <location>
        <begin position="299"/>
        <end position="311"/>
    </location>
</feature>
<dbReference type="AlphaFoldDB" id="A0A157R0T1"/>
<feature type="region of interest" description="Disordered" evidence="1">
    <location>
        <begin position="292"/>
        <end position="311"/>
    </location>
</feature>
<dbReference type="OrthoDB" id="5294672at2"/>
<evidence type="ECO:0000313" key="4">
    <source>
        <dbReference type="Proteomes" id="UP000077037"/>
    </source>
</evidence>
<dbReference type="RefSeq" id="WP_066418904.1">
    <property type="nucleotide sequence ID" value="NZ_FKBS01000025.1"/>
</dbReference>
<dbReference type="Pfam" id="PF02470">
    <property type="entry name" value="MlaD"/>
    <property type="match status" value="1"/>
</dbReference>
<feature type="domain" description="Mce/MlaD" evidence="2">
    <location>
        <begin position="44"/>
        <end position="112"/>
    </location>
</feature>
<dbReference type="Proteomes" id="UP000077037">
    <property type="component" value="Unassembled WGS sequence"/>
</dbReference>
<evidence type="ECO:0000313" key="3">
    <source>
        <dbReference type="EMBL" id="SAI51703.1"/>
    </source>
</evidence>
<reference evidence="3 4" key="1">
    <citation type="submission" date="2016-03" db="EMBL/GenBank/DDBJ databases">
        <authorList>
            <consortium name="Pathogen Informatics"/>
        </authorList>
    </citation>
    <scope>NUCLEOTIDE SEQUENCE [LARGE SCALE GENOMIC DNA]</scope>
    <source>
        <strain evidence="3 4">NCTC13364</strain>
    </source>
</reference>
<proteinExistence type="predicted"/>
<protein>
    <submittedName>
        <fullName evidence="3">Virulence factor Mce family protein</fullName>
    </submittedName>
</protein>
<gene>
    <name evidence="3" type="ORF">SAMEA1982600_04331</name>
</gene>
<dbReference type="PANTHER" id="PTHR36698:SF3">
    <property type="entry name" value="ABC-TYPE TRANSPORT AUXILIARY LIPOPROTEIN COMPONENT DOMAIN-CONTAINING PROTEIN"/>
    <property type="match status" value="1"/>
</dbReference>
<organism evidence="3 4">
    <name type="scientific">Bordetella ansorpii</name>
    <dbReference type="NCBI Taxonomy" id="288768"/>
    <lineage>
        <taxon>Bacteria</taxon>
        <taxon>Pseudomonadati</taxon>
        <taxon>Pseudomonadota</taxon>
        <taxon>Betaproteobacteria</taxon>
        <taxon>Burkholderiales</taxon>
        <taxon>Alcaligenaceae</taxon>
        <taxon>Bordetella</taxon>
    </lineage>
</organism>
<evidence type="ECO:0000259" key="2">
    <source>
        <dbReference type="Pfam" id="PF02470"/>
    </source>
</evidence>
<sequence length="311" mass="32670">MENRSHALLAGLFTLVLLAAAALVAVWLSRDRSQQAIYEIISSTAVTGLTAQSGVRYQGVPVGKVQALALNPERPGQVRIRIGVAPNTPITESTWAELGVQGITGGANVELRDDGAHPTLLTTSAQHPAAIPLRPGFFDRVQQRGTAVLENVDRATQQLSQLLSQQNVQAMTAMLQNAADMSSQFKQASQDLGPLVRRLDSVADEMSGAARQANGLMIDARQALARLDGPNGPMAAATQSMQQIAWAAARLDNETLPALSRMATGVNGAARTAQSALRRVGDTPQSFLFGPPPVQAGPGEPGFAGFGQGPQ</sequence>